<keyword evidence="12" id="KW-1015">Disulfide bond</keyword>
<protein>
    <submittedName>
        <fullName evidence="16">Eukaryotic aspartyl protease domain-containing protein</fullName>
    </submittedName>
</protein>
<feature type="disulfide bond" evidence="12">
    <location>
        <begin position="161"/>
        <end position="166"/>
    </location>
</feature>
<evidence type="ECO:0000256" key="11">
    <source>
        <dbReference type="PIRSR" id="PIRSR601461-1"/>
    </source>
</evidence>
<dbReference type="EMBL" id="JAIZPD010000001">
    <property type="protein sequence ID" value="KAH0968239.1"/>
    <property type="molecule type" value="Genomic_DNA"/>
</dbReference>
<reference evidence="16" key="1">
    <citation type="submission" date="2021-09" db="EMBL/GenBank/DDBJ databases">
        <title>A high-quality genome of the endoparasitic fungus Hirsutella rhossiliensis with a comparison of Hirsutella genomes reveals transposable elements contributing to genome size variation.</title>
        <authorList>
            <person name="Lin R."/>
            <person name="Jiao Y."/>
            <person name="Sun X."/>
            <person name="Ling J."/>
            <person name="Xie B."/>
            <person name="Cheng X."/>
        </authorList>
    </citation>
    <scope>NUCLEOTIDE SEQUENCE</scope>
    <source>
        <strain evidence="16">HR02</strain>
    </source>
</reference>
<dbReference type="PROSITE" id="PS51767">
    <property type="entry name" value="PEPTIDASE_A1"/>
    <property type="match status" value="1"/>
</dbReference>
<evidence type="ECO:0000256" key="2">
    <source>
        <dbReference type="ARBA" id="ARBA00007447"/>
    </source>
</evidence>
<evidence type="ECO:0000313" key="16">
    <source>
        <dbReference type="EMBL" id="KAH0968239.1"/>
    </source>
</evidence>
<evidence type="ECO:0000256" key="14">
    <source>
        <dbReference type="SAM" id="SignalP"/>
    </source>
</evidence>
<dbReference type="CDD" id="cd05471">
    <property type="entry name" value="pepsin_like"/>
    <property type="match status" value="1"/>
</dbReference>
<feature type="chain" id="PRO_5040424914" evidence="14">
    <location>
        <begin position="20"/>
        <end position="531"/>
    </location>
</feature>
<dbReference type="Proteomes" id="UP000824596">
    <property type="component" value="Unassembled WGS sequence"/>
</dbReference>
<feature type="signal peptide" evidence="14">
    <location>
        <begin position="1"/>
        <end position="19"/>
    </location>
</feature>
<evidence type="ECO:0000256" key="6">
    <source>
        <dbReference type="ARBA" id="ARBA00022750"/>
    </source>
</evidence>
<dbReference type="InterPro" id="IPR034164">
    <property type="entry name" value="Pepsin-like_dom"/>
</dbReference>
<dbReference type="GeneID" id="68350010"/>
<dbReference type="Gene3D" id="2.40.70.10">
    <property type="entry name" value="Acid Proteases"/>
    <property type="match status" value="2"/>
</dbReference>
<feature type="region of interest" description="Disordered" evidence="13">
    <location>
        <begin position="436"/>
        <end position="511"/>
    </location>
</feature>
<proteinExistence type="inferred from homology"/>
<evidence type="ECO:0000256" key="7">
    <source>
        <dbReference type="ARBA" id="ARBA00022801"/>
    </source>
</evidence>
<evidence type="ECO:0000256" key="5">
    <source>
        <dbReference type="ARBA" id="ARBA00022729"/>
    </source>
</evidence>
<keyword evidence="3" id="KW-1003">Cell membrane</keyword>
<evidence type="ECO:0000259" key="15">
    <source>
        <dbReference type="PROSITE" id="PS51767"/>
    </source>
</evidence>
<keyword evidence="17" id="KW-1185">Reference proteome</keyword>
<feature type="compositionally biased region" description="Polar residues" evidence="13">
    <location>
        <begin position="470"/>
        <end position="479"/>
    </location>
</feature>
<dbReference type="FunFam" id="2.40.70.10:FF:000085">
    <property type="entry name" value="Aspartic-type endopeptidase (CtsD), putative"/>
    <property type="match status" value="1"/>
</dbReference>
<evidence type="ECO:0000256" key="13">
    <source>
        <dbReference type="SAM" id="MobiDB-lite"/>
    </source>
</evidence>
<dbReference type="PANTHER" id="PTHR47966">
    <property type="entry name" value="BETA-SITE APP-CLEAVING ENZYME, ISOFORM A-RELATED"/>
    <property type="match status" value="1"/>
</dbReference>
<feature type="domain" description="Peptidase A1" evidence="15">
    <location>
        <begin position="130"/>
        <end position="433"/>
    </location>
</feature>
<comment type="subcellular location">
    <subcellularLocation>
        <location evidence="1">Cell membrane</location>
    </subcellularLocation>
</comment>
<sequence length="531" mass="56478">MRPAIVFVHLACCLALCIAFYPFQPAWLQEKANARALQRDGNDYGNGAAAARGVTLEIEQRARHGFNSPAERAERDAGLLARKYGGPRSSEMNTNGAVTKRMNQYRVQEAVASEQPLTAGIDQDGTDYAYFIKVELGSKRQPLYMLLDTGAGSSWVMGSGCTDKACAQHDTFKFAASDTFHATSKDFSVTYGSGAVQGKLASDTLTVAGVTFDYSFGLASTTSSDFMSFPFDGILGLSMSRGSNDNFLEKMTAAHKLEKNIFCVTLNRAADGLNQGEIKFGSTNPAKFTGDITYTPLSSEEGEWAIQIDDIAFDGKKAEVGGIMSYIDTGTSFIFGPMDKVEKIHRLIPGAKSPNGQIYTVPCDMDKALTFTFSGVDYKVYPQDWISPKNAAGECTSNLYGHDVAKGSWLIGDTFLMNVYSVFDKDEKRIGFANLASSDSKSASSSGSGPIKTTMGTASSTATPSAATHQADNPQSSGNPAGAVGGQETPSGVDEGKPKETSDSAAIGDHSRVKSQAVVATLMAALVVVFA</sequence>
<feature type="disulfide bond" evidence="12">
    <location>
        <begin position="363"/>
        <end position="395"/>
    </location>
</feature>
<feature type="active site" evidence="11">
    <location>
        <position position="328"/>
    </location>
</feature>
<evidence type="ECO:0000313" key="17">
    <source>
        <dbReference type="Proteomes" id="UP000824596"/>
    </source>
</evidence>
<dbReference type="OrthoDB" id="660550at2759"/>
<dbReference type="GO" id="GO:0005886">
    <property type="term" value="C:plasma membrane"/>
    <property type="evidence" value="ECO:0007669"/>
    <property type="project" value="UniProtKB-SubCell"/>
</dbReference>
<evidence type="ECO:0000256" key="8">
    <source>
        <dbReference type="ARBA" id="ARBA00023136"/>
    </source>
</evidence>
<dbReference type="PANTHER" id="PTHR47966:SF75">
    <property type="entry name" value="ENDOPEPTIDASE (CTSD), PUTATIVE (AFU_ORTHOLOGUE AFUA_4G07040)-RELATED"/>
    <property type="match status" value="1"/>
</dbReference>
<evidence type="ECO:0000256" key="4">
    <source>
        <dbReference type="ARBA" id="ARBA00022670"/>
    </source>
</evidence>
<keyword evidence="6" id="KW-0064">Aspartyl protease</keyword>
<feature type="active site" evidence="11">
    <location>
        <position position="148"/>
    </location>
</feature>
<dbReference type="InterPro" id="IPR033121">
    <property type="entry name" value="PEPTIDASE_A1"/>
</dbReference>
<keyword evidence="5 14" id="KW-0732">Signal</keyword>
<dbReference type="FunFam" id="2.40.70.10:FF:000060">
    <property type="entry name" value="Aspartic-type endopeptidase ctsD"/>
    <property type="match status" value="1"/>
</dbReference>
<dbReference type="PRINTS" id="PR00792">
    <property type="entry name" value="PEPSIN"/>
</dbReference>
<feature type="compositionally biased region" description="Low complexity" evidence="13">
    <location>
        <begin position="436"/>
        <end position="468"/>
    </location>
</feature>
<dbReference type="GO" id="GO:0004190">
    <property type="term" value="F:aspartic-type endopeptidase activity"/>
    <property type="evidence" value="ECO:0007669"/>
    <property type="project" value="UniProtKB-KW"/>
</dbReference>
<keyword evidence="9" id="KW-0325">Glycoprotein</keyword>
<accession>A0A9P8SNC4</accession>
<evidence type="ECO:0000256" key="9">
    <source>
        <dbReference type="ARBA" id="ARBA00023180"/>
    </source>
</evidence>
<dbReference type="InterPro" id="IPR001461">
    <property type="entry name" value="Aspartic_peptidase_A1"/>
</dbReference>
<comment type="similarity">
    <text evidence="2">Belongs to the peptidase A1 family.</text>
</comment>
<dbReference type="SUPFAM" id="SSF50630">
    <property type="entry name" value="Acid proteases"/>
    <property type="match status" value="1"/>
</dbReference>
<comment type="caution">
    <text evidence="16">The sequence shown here is derived from an EMBL/GenBank/DDBJ whole genome shotgun (WGS) entry which is preliminary data.</text>
</comment>
<keyword evidence="10" id="KW-0449">Lipoprotein</keyword>
<keyword evidence="7" id="KW-0378">Hydrolase</keyword>
<dbReference type="RefSeq" id="XP_044725752.1">
    <property type="nucleotide sequence ID" value="XM_044859352.1"/>
</dbReference>
<gene>
    <name evidence="16" type="ORF">HRG_00881</name>
</gene>
<dbReference type="AlphaFoldDB" id="A0A9P8SNC4"/>
<dbReference type="Pfam" id="PF00026">
    <property type="entry name" value="Asp"/>
    <property type="match status" value="1"/>
</dbReference>
<dbReference type="InterPro" id="IPR021109">
    <property type="entry name" value="Peptidase_aspartic_dom_sf"/>
</dbReference>
<keyword evidence="4 16" id="KW-0645">Protease</keyword>
<name>A0A9P8SNC4_9HYPO</name>
<evidence type="ECO:0000256" key="1">
    <source>
        <dbReference type="ARBA" id="ARBA00004236"/>
    </source>
</evidence>
<dbReference type="GO" id="GO:0006508">
    <property type="term" value="P:proteolysis"/>
    <property type="evidence" value="ECO:0007669"/>
    <property type="project" value="UniProtKB-KW"/>
</dbReference>
<evidence type="ECO:0000256" key="3">
    <source>
        <dbReference type="ARBA" id="ARBA00022475"/>
    </source>
</evidence>
<evidence type="ECO:0000256" key="10">
    <source>
        <dbReference type="ARBA" id="ARBA00023288"/>
    </source>
</evidence>
<keyword evidence="8" id="KW-0472">Membrane</keyword>
<organism evidence="16 17">
    <name type="scientific">Hirsutella rhossiliensis</name>
    <dbReference type="NCBI Taxonomy" id="111463"/>
    <lineage>
        <taxon>Eukaryota</taxon>
        <taxon>Fungi</taxon>
        <taxon>Dikarya</taxon>
        <taxon>Ascomycota</taxon>
        <taxon>Pezizomycotina</taxon>
        <taxon>Sordariomycetes</taxon>
        <taxon>Hypocreomycetidae</taxon>
        <taxon>Hypocreales</taxon>
        <taxon>Ophiocordycipitaceae</taxon>
        <taxon>Hirsutella</taxon>
    </lineage>
</organism>
<evidence type="ECO:0000256" key="12">
    <source>
        <dbReference type="PIRSR" id="PIRSR601461-2"/>
    </source>
</evidence>